<evidence type="ECO:0000313" key="2">
    <source>
        <dbReference type="EMBL" id="AFN73521.1"/>
    </source>
</evidence>
<dbReference type="EMBL" id="CP003557">
    <property type="protein sequence ID" value="AFN73521.1"/>
    <property type="molecule type" value="Genomic_DNA"/>
</dbReference>
<feature type="transmembrane region" description="Helical" evidence="1">
    <location>
        <begin position="66"/>
        <end position="86"/>
    </location>
</feature>
<dbReference type="Proteomes" id="UP000009011">
    <property type="component" value="Chromosome"/>
</dbReference>
<name>I7A0N4_MELRP</name>
<accession>I7A0N4</accession>
<sequence length="127" mass="14304">MIKSIKNILILYLALNLAVFAVFLAGIINTGLFISVMTPSGIVLVNFIIFSILYRKSDGKSNKNFLLYNLGGMGLRMVLVLLLIFLSLKFLKIDKYGFIFAFFIWYILFLIVEIKAVKAKADAIKGK</sequence>
<gene>
    <name evidence="2" type="ordered locus">MROS_0277</name>
</gene>
<dbReference type="KEGG" id="mro:MROS_0277"/>
<keyword evidence="1" id="KW-0472">Membrane</keyword>
<reference evidence="2 3" key="1">
    <citation type="journal article" date="2013" name="PLoS ONE">
        <title>Genomic analysis of Melioribacter roseus, facultatively anaerobic organotrophic bacterium representing a novel deep lineage within Bacteriodetes/Chlorobi group.</title>
        <authorList>
            <person name="Kadnikov V.V."/>
            <person name="Mardanov A.V."/>
            <person name="Podosokorskaya O.A."/>
            <person name="Gavrilov S.N."/>
            <person name="Kublanov I.V."/>
            <person name="Beletsky A.V."/>
            <person name="Bonch-Osmolovskaya E.A."/>
            <person name="Ravin N.V."/>
        </authorList>
    </citation>
    <scope>NUCLEOTIDE SEQUENCE [LARGE SCALE GENOMIC DNA]</scope>
    <source>
        <strain evidence="3">JCM 17771 / P3M-2</strain>
    </source>
</reference>
<feature type="transmembrane region" description="Helical" evidence="1">
    <location>
        <begin position="98"/>
        <end position="117"/>
    </location>
</feature>
<dbReference type="RefSeq" id="WP_014854958.1">
    <property type="nucleotide sequence ID" value="NC_018178.1"/>
</dbReference>
<keyword evidence="1" id="KW-0812">Transmembrane</keyword>
<evidence type="ECO:0000313" key="3">
    <source>
        <dbReference type="Proteomes" id="UP000009011"/>
    </source>
</evidence>
<keyword evidence="1" id="KW-1133">Transmembrane helix</keyword>
<dbReference type="AlphaFoldDB" id="I7A0N4"/>
<organism evidence="2 3">
    <name type="scientific">Melioribacter roseus (strain DSM 23840 / JCM 17771 / VKM B-2668 / P3M-2)</name>
    <dbReference type="NCBI Taxonomy" id="1191523"/>
    <lineage>
        <taxon>Bacteria</taxon>
        <taxon>Pseudomonadati</taxon>
        <taxon>Ignavibacteriota</taxon>
        <taxon>Ignavibacteria</taxon>
        <taxon>Ignavibacteriales</taxon>
        <taxon>Melioribacteraceae</taxon>
        <taxon>Melioribacter</taxon>
    </lineage>
</organism>
<dbReference type="STRING" id="1191523.MROS_0277"/>
<protein>
    <submittedName>
        <fullName evidence="2">Uncharacterized protein</fullName>
    </submittedName>
</protein>
<feature type="transmembrane region" description="Helical" evidence="1">
    <location>
        <begin position="9"/>
        <end position="28"/>
    </location>
</feature>
<dbReference type="HOGENOM" id="CLU_1967940_0_0_10"/>
<keyword evidence="3" id="KW-1185">Reference proteome</keyword>
<proteinExistence type="predicted"/>
<feature type="transmembrane region" description="Helical" evidence="1">
    <location>
        <begin position="34"/>
        <end position="54"/>
    </location>
</feature>
<evidence type="ECO:0000256" key="1">
    <source>
        <dbReference type="SAM" id="Phobius"/>
    </source>
</evidence>